<dbReference type="InterPro" id="IPR029002">
    <property type="entry name" value="PLPC/GPLD1"/>
</dbReference>
<keyword evidence="3" id="KW-1185">Reference proteome</keyword>
<gene>
    <name evidence="2" type="ORF">APZ18_07860</name>
</gene>
<evidence type="ECO:0000259" key="1">
    <source>
        <dbReference type="Pfam" id="PF00882"/>
    </source>
</evidence>
<dbReference type="Proteomes" id="UP000050833">
    <property type="component" value="Unassembled WGS sequence"/>
</dbReference>
<organism evidence="2 3">
    <name type="scientific">Butyribacter intestini</name>
    <dbReference type="NCBI Taxonomy" id="1703332"/>
    <lineage>
        <taxon>Bacteria</taxon>
        <taxon>Bacillati</taxon>
        <taxon>Bacillota</taxon>
        <taxon>Clostridia</taxon>
        <taxon>Lachnospirales</taxon>
        <taxon>Lachnospiraceae</taxon>
        <taxon>Butyribacter</taxon>
    </lineage>
</organism>
<name>A0AAW3JPJ3_9FIRM</name>
<comment type="caution">
    <text evidence="2">The sequence shown here is derived from an EMBL/GenBank/DDBJ whole genome shotgun (WGS) entry which is preliminary data.</text>
</comment>
<evidence type="ECO:0000313" key="2">
    <source>
        <dbReference type="EMBL" id="KQC84643.1"/>
    </source>
</evidence>
<accession>A0AAW3JPJ3</accession>
<dbReference type="RefSeq" id="WP_022014398.1">
    <property type="nucleotide sequence ID" value="NZ_DBGBRS010000172.1"/>
</dbReference>
<sequence length="196" mass="22945">MRKKSHISLAWYLMNNEGMESLKHHKGAFYIGSILPDCIPSFLVRKHTIEDSFDVLEKEISRLVSHFDPIRGFDSYFCRHLGVITHYVADYFTFPHNQNFPGNLKDHCIYEEELKKELRSYVREPGVERGRLSESVHTPEAILGFVQRMHQIYMRMQSGVKRDCEYILELCHTVVDALLILCEELTKNMHLSLVSL</sequence>
<dbReference type="Pfam" id="PF00882">
    <property type="entry name" value="Zn_dep_PLPC"/>
    <property type="match status" value="1"/>
</dbReference>
<proteinExistence type="predicted"/>
<feature type="domain" description="Phospholipase C/D" evidence="1">
    <location>
        <begin position="16"/>
        <end position="155"/>
    </location>
</feature>
<dbReference type="EMBL" id="LLKB01000005">
    <property type="protein sequence ID" value="KQC84643.1"/>
    <property type="molecule type" value="Genomic_DNA"/>
</dbReference>
<evidence type="ECO:0000313" key="3">
    <source>
        <dbReference type="Proteomes" id="UP000050833"/>
    </source>
</evidence>
<protein>
    <recommendedName>
        <fullName evidence="1">Phospholipase C/D domain-containing protein</fullName>
    </recommendedName>
</protein>
<reference evidence="2 3" key="1">
    <citation type="submission" date="2015-10" db="EMBL/GenBank/DDBJ databases">
        <title>Butyribacter intestini gen. nov., sp. nov., a butyric acid-producing bacterium of the family Lachnospiraceae isolated from the human faeces.</title>
        <authorList>
            <person name="Zou Y."/>
            <person name="Xue W."/>
            <person name="Luo G."/>
            <person name="Lv M."/>
        </authorList>
    </citation>
    <scope>NUCLEOTIDE SEQUENCE [LARGE SCALE GENOMIC DNA]</scope>
    <source>
        <strain evidence="2 3">TF01-11</strain>
    </source>
</reference>
<dbReference type="AlphaFoldDB" id="A0AAW3JPJ3"/>